<evidence type="ECO:0000256" key="2">
    <source>
        <dbReference type="SAM" id="Phobius"/>
    </source>
</evidence>
<keyword evidence="2" id="KW-0472">Membrane</keyword>
<feature type="region of interest" description="Disordered" evidence="1">
    <location>
        <begin position="46"/>
        <end position="67"/>
    </location>
</feature>
<dbReference type="EMBL" id="LAVV01008020">
    <property type="protein sequence ID" value="KNZ54036.1"/>
    <property type="molecule type" value="Genomic_DNA"/>
</dbReference>
<proteinExistence type="predicted"/>
<reference evidence="3 4" key="1">
    <citation type="submission" date="2015-08" db="EMBL/GenBank/DDBJ databases">
        <title>Next Generation Sequencing and Analysis of the Genome of Puccinia sorghi L Schw, the Causal Agent of Maize Common Rust.</title>
        <authorList>
            <person name="Rochi L."/>
            <person name="Burguener G."/>
            <person name="Darino M."/>
            <person name="Turjanski A."/>
            <person name="Kreff E."/>
            <person name="Dieguez M.J."/>
            <person name="Sacco F."/>
        </authorList>
    </citation>
    <scope>NUCLEOTIDE SEQUENCE [LARGE SCALE GENOMIC DNA]</scope>
    <source>
        <strain evidence="3 4">RO10H11247</strain>
    </source>
</reference>
<keyword evidence="4" id="KW-1185">Reference proteome</keyword>
<feature type="compositionally biased region" description="Polar residues" evidence="1">
    <location>
        <begin position="456"/>
        <end position="470"/>
    </location>
</feature>
<gene>
    <name evidence="3" type="ORF">VP01_3066g1</name>
</gene>
<evidence type="ECO:0000313" key="4">
    <source>
        <dbReference type="Proteomes" id="UP000037035"/>
    </source>
</evidence>
<dbReference type="VEuPathDB" id="FungiDB:VP01_3066g1"/>
<feature type="transmembrane region" description="Helical" evidence="2">
    <location>
        <begin position="137"/>
        <end position="162"/>
    </location>
</feature>
<feature type="transmembrane region" description="Helical" evidence="2">
    <location>
        <begin position="169"/>
        <end position="195"/>
    </location>
</feature>
<dbReference type="AlphaFoldDB" id="A0A0L6UZR2"/>
<accession>A0A0L6UZR2</accession>
<sequence>MVNLSSYCNVAITLSLPTTGTDSCDWLLALQSLAIPVKNLHTQLTPHGSHSMSGVAPPRRPRPIPTSQSDCGNGIEPALHIPESQANTHKAPSIKPRNFTSMTKSHRTSSGFTQPLSYRSYQCIRSVLFLSHCLDSLFLLVSTSVVLFLSFFPLASFLLALFCPTNFSACFLSCSAISVNSFISSVIFFSTRRFFIPEPLPFAYSYLVINWENFALNHAHDSCFLFLVLAHLVVLEPCNSKSISSHWFSSILFCNLLTQFWQPSVKACSWRGGRFWGSGEWVFLSEYVDCRMRRSGHPWHMSPGGLTSLGAYKRAQYDHFTEALVSLSNKLIYARAWILDINLAGGLAIRVFLKKRKHPYKILFVNIFENIFRNIFENLFRNIFENRLDAHQGYRQTGNLCDMGKWNMQLPVPQYWMLQNQSSTLQVTYLIEHHPHTPTMDAAKPPASRSKIGVSGNKQHNKPNPATSTNTNTWRGISRYCCLDERLLRRVEIEQRLVLIKRGYECEVWEQVLQRGIMSGFQLYVLRRDVENLEGRRDQGAGADY</sequence>
<evidence type="ECO:0000256" key="1">
    <source>
        <dbReference type="SAM" id="MobiDB-lite"/>
    </source>
</evidence>
<feature type="region of interest" description="Disordered" evidence="1">
    <location>
        <begin position="86"/>
        <end position="106"/>
    </location>
</feature>
<feature type="region of interest" description="Disordered" evidence="1">
    <location>
        <begin position="438"/>
        <end position="470"/>
    </location>
</feature>
<keyword evidence="2" id="KW-1133">Transmembrane helix</keyword>
<protein>
    <submittedName>
        <fullName evidence="3">Uncharacterized protein</fullName>
    </submittedName>
</protein>
<name>A0A0L6UZR2_9BASI</name>
<keyword evidence="2" id="KW-0812">Transmembrane</keyword>
<evidence type="ECO:0000313" key="3">
    <source>
        <dbReference type="EMBL" id="KNZ54036.1"/>
    </source>
</evidence>
<comment type="caution">
    <text evidence="3">The sequence shown here is derived from an EMBL/GenBank/DDBJ whole genome shotgun (WGS) entry which is preliminary data.</text>
</comment>
<organism evidence="3 4">
    <name type="scientific">Puccinia sorghi</name>
    <dbReference type="NCBI Taxonomy" id="27349"/>
    <lineage>
        <taxon>Eukaryota</taxon>
        <taxon>Fungi</taxon>
        <taxon>Dikarya</taxon>
        <taxon>Basidiomycota</taxon>
        <taxon>Pucciniomycotina</taxon>
        <taxon>Pucciniomycetes</taxon>
        <taxon>Pucciniales</taxon>
        <taxon>Pucciniaceae</taxon>
        <taxon>Puccinia</taxon>
    </lineage>
</organism>
<dbReference type="Proteomes" id="UP000037035">
    <property type="component" value="Unassembled WGS sequence"/>
</dbReference>